<evidence type="ECO:0000256" key="1">
    <source>
        <dbReference type="SAM" id="Phobius"/>
    </source>
</evidence>
<dbReference type="Proteomes" id="UP000319894">
    <property type="component" value="Unassembled WGS sequence"/>
</dbReference>
<gene>
    <name evidence="2" type="ORF">DP107_14435</name>
</gene>
<accession>A0A554MXJ7</accession>
<dbReference type="InParanoid" id="A0A554MXJ7"/>
<dbReference type="RefSeq" id="WP_144262849.1">
    <property type="nucleotide sequence ID" value="NZ_QMDX01000010.1"/>
</dbReference>
<feature type="transmembrane region" description="Helical" evidence="1">
    <location>
        <begin position="18"/>
        <end position="38"/>
    </location>
</feature>
<sequence>MPDDVEVEVDPKRRQMRLMGVGSIAAGLMTFGASTISADPYGPLVGVFGFLGIAAMVFEYTEGIQRGVSMGFIISGILVWLYPIVVPPSGGSPAFLGALLTLAGVFNFGFAPLADRLQAFGARLGGDEDAEEA</sequence>
<reference evidence="2 3" key="1">
    <citation type="submission" date="2018-06" db="EMBL/GenBank/DDBJ databases">
        <title>Natronomonas sp. F16-60 a new haloarchaeon isolated from a solar saltern of Isla Cristina, Huelva, Spain.</title>
        <authorList>
            <person name="Duran-Viseras A."/>
            <person name="Sanchez-Porro C."/>
            <person name="Ventosa A."/>
        </authorList>
    </citation>
    <scope>NUCLEOTIDE SEQUENCE [LARGE SCALE GENOMIC DNA]</scope>
    <source>
        <strain evidence="2 3">F16-60</strain>
    </source>
</reference>
<dbReference type="AlphaFoldDB" id="A0A554MXJ7"/>
<feature type="transmembrane region" description="Helical" evidence="1">
    <location>
        <begin position="92"/>
        <end position="114"/>
    </location>
</feature>
<proteinExistence type="predicted"/>
<dbReference type="EMBL" id="QMDX01000010">
    <property type="protein sequence ID" value="TSD09841.1"/>
    <property type="molecule type" value="Genomic_DNA"/>
</dbReference>
<protein>
    <submittedName>
        <fullName evidence="2">Uncharacterized protein</fullName>
    </submittedName>
</protein>
<feature type="transmembrane region" description="Helical" evidence="1">
    <location>
        <begin position="44"/>
        <end position="61"/>
    </location>
</feature>
<feature type="transmembrane region" description="Helical" evidence="1">
    <location>
        <begin position="68"/>
        <end position="86"/>
    </location>
</feature>
<comment type="caution">
    <text evidence="2">The sequence shown here is derived from an EMBL/GenBank/DDBJ whole genome shotgun (WGS) entry which is preliminary data.</text>
</comment>
<evidence type="ECO:0000313" key="3">
    <source>
        <dbReference type="Proteomes" id="UP000319894"/>
    </source>
</evidence>
<keyword evidence="3" id="KW-1185">Reference proteome</keyword>
<organism evidence="2 3">
    <name type="scientific">Haloglomus irregulare</name>
    <dbReference type="NCBI Taxonomy" id="2234134"/>
    <lineage>
        <taxon>Archaea</taxon>
        <taxon>Methanobacteriati</taxon>
        <taxon>Methanobacteriota</taxon>
        <taxon>Stenosarchaea group</taxon>
        <taxon>Halobacteria</taxon>
        <taxon>Halobacteriales</taxon>
        <taxon>Natronomonadaceae</taxon>
        <taxon>Haloglomus</taxon>
    </lineage>
</organism>
<keyword evidence="1" id="KW-0472">Membrane</keyword>
<name>A0A554MXJ7_9EURY</name>
<keyword evidence="1" id="KW-1133">Transmembrane helix</keyword>
<evidence type="ECO:0000313" key="2">
    <source>
        <dbReference type="EMBL" id="TSD09841.1"/>
    </source>
</evidence>
<keyword evidence="1" id="KW-0812">Transmembrane</keyword>